<dbReference type="SUPFAM" id="SSF161098">
    <property type="entry name" value="MetI-like"/>
    <property type="match status" value="1"/>
</dbReference>
<evidence type="ECO:0000259" key="8">
    <source>
        <dbReference type="PROSITE" id="PS50928"/>
    </source>
</evidence>
<feature type="transmembrane region" description="Helical" evidence="7">
    <location>
        <begin position="237"/>
        <end position="256"/>
    </location>
</feature>
<evidence type="ECO:0000313" key="9">
    <source>
        <dbReference type="EMBL" id="GLY88803.1"/>
    </source>
</evidence>
<evidence type="ECO:0000256" key="6">
    <source>
        <dbReference type="ARBA" id="ARBA00023136"/>
    </source>
</evidence>
<keyword evidence="10" id="KW-1185">Reference proteome</keyword>
<feature type="domain" description="ABC transmembrane type-1" evidence="8">
    <location>
        <begin position="65"/>
        <end position="256"/>
    </location>
</feature>
<comment type="caution">
    <text evidence="9">The sequence shown here is derived from an EMBL/GenBank/DDBJ whole genome shotgun (WGS) entry which is preliminary data.</text>
</comment>
<dbReference type="Gene3D" id="1.10.3720.10">
    <property type="entry name" value="MetI-like"/>
    <property type="match status" value="1"/>
</dbReference>
<dbReference type="PROSITE" id="PS50928">
    <property type="entry name" value="ABC_TM1"/>
    <property type="match status" value="1"/>
</dbReference>
<dbReference type="GO" id="GO:0005886">
    <property type="term" value="C:plasma membrane"/>
    <property type="evidence" value="ECO:0007669"/>
    <property type="project" value="UniProtKB-SubCell"/>
</dbReference>
<keyword evidence="5 7" id="KW-1133">Transmembrane helix</keyword>
<accession>A0A9W6S827</accession>
<dbReference type="InterPro" id="IPR035906">
    <property type="entry name" value="MetI-like_sf"/>
</dbReference>
<reference evidence="9" key="1">
    <citation type="submission" date="2023-03" db="EMBL/GenBank/DDBJ databases">
        <title>Actinoallomurus iriomotensis NBRC 103684.</title>
        <authorList>
            <person name="Ichikawa N."/>
            <person name="Sato H."/>
            <person name="Tonouchi N."/>
        </authorList>
    </citation>
    <scope>NUCLEOTIDE SEQUENCE</scope>
    <source>
        <strain evidence="9">NBRC 103684</strain>
    </source>
</reference>
<gene>
    <name evidence="9" type="ORF">Airi02_067320</name>
</gene>
<proteinExistence type="inferred from homology"/>
<keyword evidence="3" id="KW-1003">Cell membrane</keyword>
<dbReference type="GO" id="GO:0055085">
    <property type="term" value="P:transmembrane transport"/>
    <property type="evidence" value="ECO:0007669"/>
    <property type="project" value="InterPro"/>
</dbReference>
<evidence type="ECO:0000256" key="1">
    <source>
        <dbReference type="ARBA" id="ARBA00004651"/>
    </source>
</evidence>
<comment type="subcellular location">
    <subcellularLocation>
        <location evidence="1 7">Cell membrane</location>
        <topology evidence="1 7">Multi-pass membrane protein</topology>
    </subcellularLocation>
</comment>
<evidence type="ECO:0000256" key="2">
    <source>
        <dbReference type="ARBA" id="ARBA00022448"/>
    </source>
</evidence>
<feature type="transmembrane region" description="Helical" evidence="7">
    <location>
        <begin position="133"/>
        <end position="152"/>
    </location>
</feature>
<comment type="similarity">
    <text evidence="7">Belongs to the binding-protein-dependent transport system permease family.</text>
</comment>
<keyword evidence="2 7" id="KW-0813">Transport</keyword>
<organism evidence="9 10">
    <name type="scientific">Actinoallomurus iriomotensis</name>
    <dbReference type="NCBI Taxonomy" id="478107"/>
    <lineage>
        <taxon>Bacteria</taxon>
        <taxon>Bacillati</taxon>
        <taxon>Actinomycetota</taxon>
        <taxon>Actinomycetes</taxon>
        <taxon>Streptosporangiales</taxon>
        <taxon>Thermomonosporaceae</taxon>
        <taxon>Actinoallomurus</taxon>
    </lineage>
</organism>
<feature type="transmembrane region" description="Helical" evidence="7">
    <location>
        <begin position="190"/>
        <end position="211"/>
    </location>
</feature>
<dbReference type="PANTHER" id="PTHR43744">
    <property type="entry name" value="ABC TRANSPORTER PERMEASE PROTEIN MG189-RELATED-RELATED"/>
    <property type="match status" value="1"/>
</dbReference>
<dbReference type="PANTHER" id="PTHR43744:SF12">
    <property type="entry name" value="ABC TRANSPORTER PERMEASE PROTEIN MG189-RELATED"/>
    <property type="match status" value="1"/>
</dbReference>
<evidence type="ECO:0000256" key="7">
    <source>
        <dbReference type="RuleBase" id="RU363032"/>
    </source>
</evidence>
<dbReference type="InterPro" id="IPR000515">
    <property type="entry name" value="MetI-like"/>
</dbReference>
<keyword evidence="4 7" id="KW-0812">Transmembrane</keyword>
<name>A0A9W6S827_9ACTN</name>
<feature type="transmembrane region" description="Helical" evidence="7">
    <location>
        <begin position="100"/>
        <end position="121"/>
    </location>
</feature>
<evidence type="ECO:0000313" key="10">
    <source>
        <dbReference type="Proteomes" id="UP001165074"/>
    </source>
</evidence>
<dbReference type="RefSeq" id="WP_285578670.1">
    <property type="nucleotide sequence ID" value="NZ_BSTK01000011.1"/>
</dbReference>
<dbReference type="Proteomes" id="UP001165074">
    <property type="component" value="Unassembled WGS sequence"/>
</dbReference>
<dbReference type="Pfam" id="PF00528">
    <property type="entry name" value="BPD_transp_1"/>
    <property type="match status" value="1"/>
</dbReference>
<feature type="transmembrane region" description="Helical" evidence="7">
    <location>
        <begin position="68"/>
        <end position="88"/>
    </location>
</feature>
<evidence type="ECO:0000256" key="3">
    <source>
        <dbReference type="ARBA" id="ARBA00022475"/>
    </source>
</evidence>
<keyword evidence="6 7" id="KW-0472">Membrane</keyword>
<protein>
    <submittedName>
        <fullName evidence="9">Sugar ABC transporter permease</fullName>
    </submittedName>
</protein>
<feature type="transmembrane region" description="Helical" evidence="7">
    <location>
        <begin position="7"/>
        <end position="26"/>
    </location>
</feature>
<dbReference type="CDD" id="cd06261">
    <property type="entry name" value="TM_PBP2"/>
    <property type="match status" value="1"/>
</dbReference>
<dbReference type="AlphaFoldDB" id="A0A9W6S827"/>
<evidence type="ECO:0000256" key="4">
    <source>
        <dbReference type="ARBA" id="ARBA00022692"/>
    </source>
</evidence>
<dbReference type="EMBL" id="BSTK01000011">
    <property type="protein sequence ID" value="GLY88803.1"/>
    <property type="molecule type" value="Genomic_DNA"/>
</dbReference>
<sequence length="270" mass="30189">MITRTSRYVILAMFLVLFLLPFVWIWSSALKSNSEINADPFGLPTSPQWGNLADAWTTGRFGKYLGNTVLYCAFVVPGVTVLSCLAGYALGTRRLPGERFLLGLFLLGIMIPFQSIMVPQYYLVRDLDLLGSYWGVIVPNIALGLAFGTFLMRSFFRELPEEIGNAARLDGAGEWRVFSRIMLPLARPGLITMVVLQFMFTWNMFLIPLLYGQDENLRPVSTGIMFFIGEYSVDRSMIAAGVTLASVPIIIVYLVLQRHFIQGMTSGALK</sequence>
<evidence type="ECO:0000256" key="5">
    <source>
        <dbReference type="ARBA" id="ARBA00022989"/>
    </source>
</evidence>